<evidence type="ECO:0000313" key="3">
    <source>
        <dbReference type="Proteomes" id="UP000037923"/>
    </source>
</evidence>
<feature type="compositionally biased region" description="Polar residues" evidence="1">
    <location>
        <begin position="729"/>
        <end position="743"/>
    </location>
</feature>
<feature type="compositionally biased region" description="Low complexity" evidence="1">
    <location>
        <begin position="60"/>
        <end position="71"/>
    </location>
</feature>
<feature type="region of interest" description="Disordered" evidence="1">
    <location>
        <begin position="32"/>
        <end position="135"/>
    </location>
</feature>
<evidence type="ECO:0000313" key="2">
    <source>
        <dbReference type="EMBL" id="KPA84721.1"/>
    </source>
</evidence>
<feature type="region of interest" description="Disordered" evidence="1">
    <location>
        <begin position="721"/>
        <end position="782"/>
    </location>
</feature>
<dbReference type="GeneID" id="26901517"/>
<feature type="compositionally biased region" description="Basic and acidic residues" evidence="1">
    <location>
        <begin position="563"/>
        <end position="575"/>
    </location>
</feature>
<feature type="region of interest" description="Disordered" evidence="1">
    <location>
        <begin position="554"/>
        <end position="576"/>
    </location>
</feature>
<name>A0A0N0VH56_LEPPY</name>
<evidence type="ECO:0000256" key="1">
    <source>
        <dbReference type="SAM" id="MobiDB-lite"/>
    </source>
</evidence>
<feature type="compositionally biased region" description="Basic and acidic residues" evidence="1">
    <location>
        <begin position="96"/>
        <end position="107"/>
    </location>
</feature>
<reference evidence="2 3" key="1">
    <citation type="submission" date="2015-07" db="EMBL/GenBank/DDBJ databases">
        <title>High-quality genome of monoxenous trypanosomatid Leptomonas pyrrhocoris.</title>
        <authorList>
            <person name="Flegontov P."/>
            <person name="Butenko A."/>
            <person name="Firsov S."/>
            <person name="Vlcek C."/>
            <person name="Logacheva M.D."/>
            <person name="Field M."/>
            <person name="Filatov D."/>
            <person name="Flegontova O."/>
            <person name="Gerasimov E."/>
            <person name="Jackson A.P."/>
            <person name="Kelly S."/>
            <person name="Opperdoes F."/>
            <person name="O'Reilly A."/>
            <person name="Votypka J."/>
            <person name="Yurchenko V."/>
            <person name="Lukes J."/>
        </authorList>
    </citation>
    <scope>NUCLEOTIDE SEQUENCE [LARGE SCALE GENOMIC DNA]</scope>
    <source>
        <strain evidence="2">H10</strain>
    </source>
</reference>
<feature type="compositionally biased region" description="Polar residues" evidence="1">
    <location>
        <begin position="771"/>
        <end position="782"/>
    </location>
</feature>
<protein>
    <submittedName>
        <fullName evidence="2">Uncharacterized protein</fullName>
    </submittedName>
</protein>
<accession>A0A0N0VH56</accession>
<proteinExistence type="predicted"/>
<dbReference type="Proteomes" id="UP000037923">
    <property type="component" value="Unassembled WGS sequence"/>
</dbReference>
<comment type="caution">
    <text evidence="2">The sequence shown here is derived from an EMBL/GenBank/DDBJ whole genome shotgun (WGS) entry which is preliminary data.</text>
</comment>
<dbReference type="RefSeq" id="XP_015663160.1">
    <property type="nucleotide sequence ID" value="XM_015797640.1"/>
</dbReference>
<sequence length="782" mass="81853">MEKLSRYKETVIFASCAAALVGTVLVLQKATTPLSHRRHAGSSASRGVPRSRSASRGPTGARSRGSSRVRATQPHDKESAALTVPINPVTAAAAGDRSHANRNRDASQAHTHRHHGHVRNPSTAAAAAAETNDPATKVAEPVAAQVPKRPLTVEAVAQHTKALGTANALQNALRAVDVAGVAGSPRDTLATGGGGGEDGANCGNASNAATVGSQALYGASATSPAVDGAAQAIRANGDMNGEAMPGLSPRGGPAVLPQAVPTRGATHASPLPNAGATKAAGAPTQTNVRWFCHDRGTQTEPTGDGGSPATASITPDRWTHPALMSPILPHGECTDSAVINVEDFDWTPMREADSTKPMHTTALPLDERGVQGAVVPSYFLSKLESQIRILVRHISDDKESEKNWMRLYLYLSELPLTVRKALAERRRCGVTTDFTGLAMTMSPAMTYSPVSAVEDDDTGAQAAAQKYTEQVTGTTATAATPASCCLPKDVLHLLQHGTPQEATACARFTWKDHRCVCVGGAFVSDASSDLFGAAAVVDARRDLTARFAHLQLSPSSSSSSSVRGEEESNDAHDDEASPFPVVVAVAKHIEKYNVLLSAGTASHSPDGVEIGAAARQVDDQTPVRNAHDRASEEAALEPLLHEQQRQQHLASLVAAFLQLKQSAGFQALRQSPQFSPFACDFVELASAAQHFLDGSSLSPDGGSALLLLHAPATQKRLVLSEATDARDTSIGTTTSARSDSNPTYGAGGRSRRGVKVRTPMKPSIRYPIQHVLSNSPSSRNVS</sequence>
<keyword evidence="3" id="KW-1185">Reference proteome</keyword>
<dbReference type="OrthoDB" id="266078at2759"/>
<dbReference type="EMBL" id="LGTL01000002">
    <property type="protein sequence ID" value="KPA84721.1"/>
    <property type="molecule type" value="Genomic_DNA"/>
</dbReference>
<dbReference type="OMA" id="RVRTPMK"/>
<dbReference type="AlphaFoldDB" id="A0A0N0VH56"/>
<organism evidence="2 3">
    <name type="scientific">Leptomonas pyrrhocoris</name>
    <name type="common">Firebug parasite</name>
    <dbReference type="NCBI Taxonomy" id="157538"/>
    <lineage>
        <taxon>Eukaryota</taxon>
        <taxon>Discoba</taxon>
        <taxon>Euglenozoa</taxon>
        <taxon>Kinetoplastea</taxon>
        <taxon>Metakinetoplastina</taxon>
        <taxon>Trypanosomatida</taxon>
        <taxon>Trypanosomatidae</taxon>
        <taxon>Leishmaniinae</taxon>
        <taxon>Leptomonas</taxon>
    </lineage>
</organism>
<dbReference type="VEuPathDB" id="TriTrypDB:LpyrH10_02_1960"/>
<gene>
    <name evidence="2" type="ORF">ABB37_01222</name>
</gene>